<accession>B6G1E2</accession>
<dbReference type="STRING" id="500633.CLOHIR_01949"/>
<dbReference type="HOGENOM" id="CLU_017028_8_6_9"/>
<dbReference type="GO" id="GO:0015833">
    <property type="term" value="P:peptide transport"/>
    <property type="evidence" value="ECO:0007669"/>
    <property type="project" value="TreeGrafter"/>
</dbReference>
<evidence type="ECO:0000259" key="6">
    <source>
        <dbReference type="Pfam" id="PF00496"/>
    </source>
</evidence>
<dbReference type="PROSITE" id="PS51257">
    <property type="entry name" value="PROKAR_LIPOPROTEIN"/>
    <property type="match status" value="1"/>
</dbReference>
<evidence type="ECO:0000256" key="3">
    <source>
        <dbReference type="ARBA" id="ARBA00022729"/>
    </source>
</evidence>
<dbReference type="InterPro" id="IPR030678">
    <property type="entry name" value="Peptide/Ni-bd"/>
</dbReference>
<dbReference type="GO" id="GO:0042597">
    <property type="term" value="C:periplasmic space"/>
    <property type="evidence" value="ECO:0007669"/>
    <property type="project" value="UniProtKB-ARBA"/>
</dbReference>
<evidence type="ECO:0000313" key="8">
    <source>
        <dbReference type="Proteomes" id="UP000003178"/>
    </source>
</evidence>
<dbReference type="Gene3D" id="3.40.190.10">
    <property type="entry name" value="Periplasmic binding protein-like II"/>
    <property type="match status" value="1"/>
</dbReference>
<feature type="compositionally biased region" description="Low complexity" evidence="4">
    <location>
        <begin position="365"/>
        <end position="414"/>
    </location>
</feature>
<dbReference type="RefSeq" id="WP_006440810.1">
    <property type="nucleotide sequence ID" value="NZ_DS995359.1"/>
</dbReference>
<dbReference type="CDD" id="cd00995">
    <property type="entry name" value="PBP2_NikA_DppA_OppA_like"/>
    <property type="match status" value="1"/>
</dbReference>
<proteinExistence type="inferred from homology"/>
<evidence type="ECO:0000256" key="2">
    <source>
        <dbReference type="ARBA" id="ARBA00022448"/>
    </source>
</evidence>
<evidence type="ECO:0000313" key="7">
    <source>
        <dbReference type="EMBL" id="EEA84408.1"/>
    </source>
</evidence>
<dbReference type="OrthoDB" id="9772924at2"/>
<evidence type="ECO:0000256" key="1">
    <source>
        <dbReference type="ARBA" id="ARBA00005695"/>
    </source>
</evidence>
<reference evidence="7 8" key="2">
    <citation type="submission" date="2008-10" db="EMBL/GenBank/DDBJ databases">
        <title>Draft genome sequence of Clostridium hiranonis (DSM 13275).</title>
        <authorList>
            <person name="Sudarsanam P."/>
            <person name="Ley R."/>
            <person name="Guruge J."/>
            <person name="Turnbaugh P.J."/>
            <person name="Mahowald M."/>
            <person name="Liep D."/>
            <person name="Gordon J."/>
        </authorList>
    </citation>
    <scope>NUCLEOTIDE SEQUENCE [LARGE SCALE GENOMIC DNA]</scope>
    <source>
        <strain evidence="7 8">DSM 13275</strain>
    </source>
</reference>
<dbReference type="PANTHER" id="PTHR30290">
    <property type="entry name" value="PERIPLASMIC BINDING COMPONENT OF ABC TRANSPORTER"/>
    <property type="match status" value="1"/>
</dbReference>
<evidence type="ECO:0000256" key="5">
    <source>
        <dbReference type="SAM" id="SignalP"/>
    </source>
</evidence>
<feature type="chain" id="PRO_5038878500" evidence="5">
    <location>
        <begin position="23"/>
        <end position="707"/>
    </location>
</feature>
<keyword evidence="8" id="KW-1185">Reference proteome</keyword>
<feature type="domain" description="Solute-binding protein family 5" evidence="6">
    <location>
        <begin position="84"/>
        <end position="365"/>
    </location>
</feature>
<dbReference type="SUPFAM" id="SSF53850">
    <property type="entry name" value="Periplasmic binding protein-like II"/>
    <property type="match status" value="2"/>
</dbReference>
<dbReference type="InterPro" id="IPR039424">
    <property type="entry name" value="SBP_5"/>
</dbReference>
<evidence type="ECO:0000256" key="4">
    <source>
        <dbReference type="SAM" id="MobiDB-lite"/>
    </source>
</evidence>
<dbReference type="EMBL" id="ABWP01000073">
    <property type="protein sequence ID" value="EEA84408.1"/>
    <property type="molecule type" value="Genomic_DNA"/>
</dbReference>
<dbReference type="GO" id="GO:1904680">
    <property type="term" value="F:peptide transmembrane transporter activity"/>
    <property type="evidence" value="ECO:0007669"/>
    <property type="project" value="TreeGrafter"/>
</dbReference>
<feature type="compositionally biased region" description="Low complexity" evidence="4">
    <location>
        <begin position="493"/>
        <end position="525"/>
    </location>
</feature>
<feature type="region of interest" description="Disordered" evidence="4">
    <location>
        <begin position="493"/>
        <end position="547"/>
    </location>
</feature>
<feature type="signal peptide" evidence="5">
    <location>
        <begin position="1"/>
        <end position="22"/>
    </location>
</feature>
<dbReference type="Gene3D" id="3.10.105.10">
    <property type="entry name" value="Dipeptide-binding Protein, Domain 3"/>
    <property type="match status" value="2"/>
</dbReference>
<keyword evidence="3 5" id="KW-0732">Signal</keyword>
<dbReference type="GO" id="GO:0043190">
    <property type="term" value="C:ATP-binding cassette (ABC) transporter complex"/>
    <property type="evidence" value="ECO:0007669"/>
    <property type="project" value="InterPro"/>
</dbReference>
<dbReference type="PIRSF" id="PIRSF002741">
    <property type="entry name" value="MppA"/>
    <property type="match status" value="1"/>
</dbReference>
<keyword evidence="2" id="KW-0813">Transport</keyword>
<protein>
    <submittedName>
        <fullName evidence="7">ABC transporter, substrate-binding protein, family 5</fullName>
    </submittedName>
</protein>
<dbReference type="AlphaFoldDB" id="B6G1E2"/>
<dbReference type="Gene3D" id="3.90.76.10">
    <property type="entry name" value="Dipeptide-binding Protein, Domain 1"/>
    <property type="match status" value="1"/>
</dbReference>
<dbReference type="PANTHER" id="PTHR30290:SF9">
    <property type="entry name" value="OLIGOPEPTIDE-BINDING PROTEIN APPA"/>
    <property type="match status" value="1"/>
</dbReference>
<comment type="caution">
    <text evidence="7">The sequence shown here is derived from an EMBL/GenBank/DDBJ whole genome shotgun (WGS) entry which is preliminary data.</text>
</comment>
<dbReference type="eggNOG" id="COG0747">
    <property type="taxonomic scope" value="Bacteria"/>
</dbReference>
<feature type="region of interest" description="Disordered" evidence="4">
    <location>
        <begin position="359"/>
        <end position="459"/>
    </location>
</feature>
<gene>
    <name evidence="7" type="ORF">CLOHIR_01949</name>
</gene>
<organism evidence="7 8">
    <name type="scientific">Peptacetobacter hiranonis (strain DSM 13275 / JCM 10541 / KCTC 15199 / TO-931)</name>
    <name type="common">Clostridium hiranonis</name>
    <dbReference type="NCBI Taxonomy" id="500633"/>
    <lineage>
        <taxon>Bacteria</taxon>
        <taxon>Bacillati</taxon>
        <taxon>Bacillota</taxon>
        <taxon>Clostridia</taxon>
        <taxon>Peptostreptococcales</taxon>
        <taxon>Peptostreptococcaceae</taxon>
        <taxon>Peptacetobacter</taxon>
    </lineage>
</organism>
<sequence length="707" mass="77110">MKKTKIISVILAVALAVGGCSALKSDKKEAKNSNTKGTYSKEIQLAIQKPNTINPVTNTDESVLNVLNLVYDGLFELNKNYNAIPKLVKNSNMSPDGKQMDIVLKDAKWHDGNPITADDVAFTVSSIRSNKTSPYNYMVQNISDVTVNGEKELTIKFKNNAAFAKENLTFPIISKVQLSGKDINNVDANKVGNGVYKIASYSDREGISLEVNKDYYGDVPKSAMNINVNIVPNEDAVVSTVEALESDMVKADSDNLSRFQNNRFDIMSYEGRDYDAVLINQTNPLLANANFRKAIVSAINRETIIENGYMGNIHSVNIPINSKSRYYESSIKNMEYSTENAAKYMKDIKINKKDKIQETQVNATNKPNNKVNGSGGSNKVNPSKKPSNSGNTGGTSNNTGGSSNSGADANQGSGEQAGGGASGGQSNGGSSGGASGGESAGSGGESGGEARNIETREETRDIVYATEEDKEEFEKIANENSDSVIATNLVRTTNNNQNNNTNNQNNDAANNNQSNNTQNNNATQNKSDVNNKNNKKPKKEENPYYTENEIKSMINSITLKIIVNRENSERVKSANMISENLKTVGIKSEVVLLDSLGMQKSLANRSYDLAVTGWQISSVPNITEIMKAICPNDAGLNERLAKIQGATSEEDIKKIYADIEKYCIDNALFISIGVKDNYMIVNKRLKTNSYMNDYDQYRGIEMVTPSK</sequence>
<name>B6G1E2_PEPHT</name>
<dbReference type="InterPro" id="IPR000914">
    <property type="entry name" value="SBP_5_dom"/>
</dbReference>
<dbReference type="Pfam" id="PF00496">
    <property type="entry name" value="SBP_bac_5"/>
    <property type="match status" value="1"/>
</dbReference>
<dbReference type="Proteomes" id="UP000003178">
    <property type="component" value="Unassembled WGS sequence"/>
</dbReference>
<comment type="similarity">
    <text evidence="1">Belongs to the bacterial solute-binding protein 5 family.</text>
</comment>
<feature type="compositionally biased region" description="Gly residues" evidence="4">
    <location>
        <begin position="415"/>
        <end position="447"/>
    </location>
</feature>
<reference evidence="7 8" key="1">
    <citation type="submission" date="2008-09" db="EMBL/GenBank/DDBJ databases">
        <authorList>
            <person name="Fulton L."/>
            <person name="Clifton S."/>
            <person name="Fulton B."/>
            <person name="Xu J."/>
            <person name="Minx P."/>
            <person name="Pepin K.H."/>
            <person name="Johnson M."/>
            <person name="Thiruvilangam P."/>
            <person name="Bhonagiri V."/>
            <person name="Nash W.E."/>
            <person name="Mardis E.R."/>
            <person name="Wilson R.K."/>
        </authorList>
    </citation>
    <scope>NUCLEOTIDE SEQUENCE [LARGE SCALE GENOMIC DNA]</scope>
    <source>
        <strain evidence="7 8">DSM 13275</strain>
    </source>
</reference>